<evidence type="ECO:0000313" key="3">
    <source>
        <dbReference type="Proteomes" id="UP000762676"/>
    </source>
</evidence>
<sequence length="797" mass="87322">MAGCLFESYKQNVGSQSSASMFALSVTKWAFNTISVDNLRKVYSAAVESDVDGVHVEDQRAMMTRQMLNINDFPRSPYRVTKTFSEDARDSTVDSMQEHTLELSSHRGSEQNILNTHTACHSHQKSSTPGDGNLLSVTSELNNCYTPPADGCSALDFTQHGPKEEPGHSPNCCLPGPCALQEMTSREFSIFTRRDAQNKCSGDAELSYRYPFPVEYRYSGDFDIVENVEDSENKRCYSEVGWLSEDSYSENPSIRDQRRSARFSSFESNRRYPFINSPSNNVDVGDNKRLDQISGTARGYVREQNLTTRVAQDLMMGGDFKSHPWVSETMPVLSPRPQCTEVMYNIDMAQIVSGATCPRSYKKQSRNAHALPDSFYSHMSVRKETSPETIFSSSSVDLDPALTSRRSPDIFSSAEEAKEGPELPQSNRGGMGSRSYLAQLLQAPIPMLDSCHVARRSPYLDPATSSDEPELSGSVRPGAKIPGPPHNMPGQGKPAPSLDTTTQLQISCERPQNLNLHYSSNLVALSERPISPSPFSNLPLMMINGERIPASKNIERNQNYSRSSSDADGLSATCDLYRDAQGAIDMTFESLTHASSGRTKTPNFSGSTGTQCRTRSEHSLTSSGCSANSASCGTSPSDSDNTATLGMSVICSDTIRSDGPVTLLNHSTSAPNSPSCDDQLTATELCQISESGSQGIYNNRPNSPSTCQSDNFPLEQTPISSDSTYGTKPTSAPVLKQRYLSQAVNPTTAHASGDSQRSPPGRHSETNTLVSSFKRPFCQPEYTQPKWKMQRLVLSGY</sequence>
<feature type="region of interest" description="Disordered" evidence="1">
    <location>
        <begin position="411"/>
        <end position="431"/>
    </location>
</feature>
<feature type="region of interest" description="Disordered" evidence="1">
    <location>
        <begin position="692"/>
        <end position="730"/>
    </location>
</feature>
<feature type="compositionally biased region" description="Polar residues" evidence="1">
    <location>
        <begin position="692"/>
        <end position="711"/>
    </location>
</feature>
<dbReference type="Proteomes" id="UP000762676">
    <property type="component" value="Unassembled WGS sequence"/>
</dbReference>
<feature type="region of interest" description="Disordered" evidence="1">
    <location>
        <begin position="458"/>
        <end position="500"/>
    </location>
</feature>
<dbReference type="EMBL" id="BMAT01010346">
    <property type="protein sequence ID" value="GFS24576.1"/>
    <property type="molecule type" value="Genomic_DNA"/>
</dbReference>
<gene>
    <name evidence="2" type="ORF">ElyMa_005160600</name>
</gene>
<evidence type="ECO:0000256" key="1">
    <source>
        <dbReference type="SAM" id="MobiDB-lite"/>
    </source>
</evidence>
<keyword evidence="3" id="KW-1185">Reference proteome</keyword>
<feature type="compositionally biased region" description="Polar residues" evidence="1">
    <location>
        <begin position="717"/>
        <end position="730"/>
    </location>
</feature>
<feature type="compositionally biased region" description="Polar residues" evidence="1">
    <location>
        <begin position="593"/>
        <end position="613"/>
    </location>
</feature>
<feature type="compositionally biased region" description="Polar residues" evidence="1">
    <location>
        <begin position="745"/>
        <end position="758"/>
    </location>
</feature>
<feature type="region of interest" description="Disordered" evidence="1">
    <location>
        <begin position="745"/>
        <end position="774"/>
    </location>
</feature>
<proteinExistence type="predicted"/>
<accession>A0AAV4JVJ8</accession>
<reference evidence="2 3" key="1">
    <citation type="journal article" date="2021" name="Elife">
        <title>Chloroplast acquisition without the gene transfer in kleptoplastic sea slugs, Plakobranchus ocellatus.</title>
        <authorList>
            <person name="Maeda T."/>
            <person name="Takahashi S."/>
            <person name="Yoshida T."/>
            <person name="Shimamura S."/>
            <person name="Takaki Y."/>
            <person name="Nagai Y."/>
            <person name="Toyoda A."/>
            <person name="Suzuki Y."/>
            <person name="Arimoto A."/>
            <person name="Ishii H."/>
            <person name="Satoh N."/>
            <person name="Nishiyama T."/>
            <person name="Hasebe M."/>
            <person name="Maruyama T."/>
            <person name="Minagawa J."/>
            <person name="Obokata J."/>
            <person name="Shigenobu S."/>
        </authorList>
    </citation>
    <scope>NUCLEOTIDE SEQUENCE [LARGE SCALE GENOMIC DNA]</scope>
</reference>
<feature type="compositionally biased region" description="Low complexity" evidence="1">
    <location>
        <begin position="619"/>
        <end position="635"/>
    </location>
</feature>
<name>A0AAV4JVJ8_9GAST</name>
<organism evidence="2 3">
    <name type="scientific">Elysia marginata</name>
    <dbReference type="NCBI Taxonomy" id="1093978"/>
    <lineage>
        <taxon>Eukaryota</taxon>
        <taxon>Metazoa</taxon>
        <taxon>Spiralia</taxon>
        <taxon>Lophotrochozoa</taxon>
        <taxon>Mollusca</taxon>
        <taxon>Gastropoda</taxon>
        <taxon>Heterobranchia</taxon>
        <taxon>Euthyneura</taxon>
        <taxon>Panpulmonata</taxon>
        <taxon>Sacoglossa</taxon>
        <taxon>Placobranchoidea</taxon>
        <taxon>Plakobranchidae</taxon>
        <taxon>Elysia</taxon>
    </lineage>
</organism>
<comment type="caution">
    <text evidence="2">The sequence shown here is derived from an EMBL/GenBank/DDBJ whole genome shotgun (WGS) entry which is preliminary data.</text>
</comment>
<evidence type="ECO:0000313" key="2">
    <source>
        <dbReference type="EMBL" id="GFS24576.1"/>
    </source>
</evidence>
<dbReference type="AlphaFoldDB" id="A0AAV4JVJ8"/>
<feature type="region of interest" description="Disordered" evidence="1">
    <location>
        <begin position="593"/>
        <end position="640"/>
    </location>
</feature>
<protein>
    <submittedName>
        <fullName evidence="2">Uncharacterized protein</fullName>
    </submittedName>
</protein>